<dbReference type="Gene3D" id="3.40.50.300">
    <property type="entry name" value="P-loop containing nucleotide triphosphate hydrolases"/>
    <property type="match status" value="1"/>
</dbReference>
<dbReference type="PATRIC" id="fig|284581.3.peg.333"/>
<keyword evidence="3" id="KW-1185">Reference proteome</keyword>
<dbReference type="SUPFAM" id="SSF52540">
    <property type="entry name" value="P-loop containing nucleoside triphosphate hydrolases"/>
    <property type="match status" value="1"/>
</dbReference>
<comment type="caution">
    <text evidence="2">The sequence shown here is derived from an EMBL/GenBank/DDBJ whole genome shotgun (WGS) entry which is preliminary data.</text>
</comment>
<dbReference type="PANTHER" id="PTHR40072">
    <property type="entry name" value="MOLYBDOPTERIN-GUANINE DINUCLEOTIDE BIOSYNTHESIS ADAPTER PROTEIN-RELATED"/>
    <property type="match status" value="1"/>
</dbReference>
<organism evidence="2 3">
    <name type="scientific">Priestia koreensis</name>
    <dbReference type="NCBI Taxonomy" id="284581"/>
    <lineage>
        <taxon>Bacteria</taxon>
        <taxon>Bacillati</taxon>
        <taxon>Bacillota</taxon>
        <taxon>Bacilli</taxon>
        <taxon>Bacillales</taxon>
        <taxon>Bacillaceae</taxon>
        <taxon>Priestia</taxon>
    </lineage>
</organism>
<dbReference type="InterPro" id="IPR004435">
    <property type="entry name" value="MobB_dom"/>
</dbReference>
<name>A0A0M0LHT0_9BACI</name>
<dbReference type="STRING" id="284581.AMD01_00460"/>
<reference evidence="3" key="1">
    <citation type="submission" date="2015-08" db="EMBL/GenBank/DDBJ databases">
        <title>Fjat-14210 dsm16467.</title>
        <authorList>
            <person name="Liu B."/>
            <person name="Wang J."/>
            <person name="Zhu Y."/>
            <person name="Liu G."/>
            <person name="Chen Q."/>
            <person name="Chen Z."/>
            <person name="Lan J."/>
            <person name="Che J."/>
            <person name="Ge C."/>
            <person name="Shi H."/>
            <person name="Pan Z."/>
            <person name="Liu X."/>
        </authorList>
    </citation>
    <scope>NUCLEOTIDE SEQUENCE [LARGE SCALE GENOMIC DNA]</scope>
    <source>
        <strain evidence="3">DSM 16467</strain>
    </source>
</reference>
<dbReference type="InterPro" id="IPR052539">
    <property type="entry name" value="MGD_biosynthesis_adapter"/>
</dbReference>
<dbReference type="InterPro" id="IPR027417">
    <property type="entry name" value="P-loop_NTPase"/>
</dbReference>
<accession>A0A0M0LHT0</accession>
<evidence type="ECO:0000313" key="2">
    <source>
        <dbReference type="EMBL" id="KOO50273.1"/>
    </source>
</evidence>
<evidence type="ECO:0000259" key="1">
    <source>
        <dbReference type="Pfam" id="PF03205"/>
    </source>
</evidence>
<dbReference type="GO" id="GO:0006777">
    <property type="term" value="P:Mo-molybdopterin cofactor biosynthetic process"/>
    <property type="evidence" value="ECO:0007669"/>
    <property type="project" value="InterPro"/>
</dbReference>
<dbReference type="Pfam" id="PF03205">
    <property type="entry name" value="MobB"/>
    <property type="match status" value="1"/>
</dbReference>
<sequence length="165" mass="19073">MKLNILQVVGYKNTGKTTVVEKIVRYLSLRYQVSSLKHHGHGGAPDLHQTDSSRHFEAGAIASGVEGDGVFYMQTNDIKVEKMLQIYELLGAEVCVIEGYKHVPYPKIVIVRNPQDYELLKKLENIHLVLTWNEEDLFKDKFLHVNDEERLREWIDDFMGGTYEH</sequence>
<dbReference type="GO" id="GO:0005525">
    <property type="term" value="F:GTP binding"/>
    <property type="evidence" value="ECO:0007669"/>
    <property type="project" value="InterPro"/>
</dbReference>
<dbReference type="PANTHER" id="PTHR40072:SF1">
    <property type="entry name" value="MOLYBDOPTERIN-GUANINE DINUCLEOTIDE BIOSYNTHESIS ADAPTER PROTEIN"/>
    <property type="match status" value="1"/>
</dbReference>
<dbReference type="NCBIfam" id="TIGR00176">
    <property type="entry name" value="mobB"/>
    <property type="match status" value="1"/>
</dbReference>
<protein>
    <recommendedName>
        <fullName evidence="1">Molybdopterin-guanine dinucleotide biosynthesis protein B (MobB) domain-containing protein</fullName>
    </recommendedName>
</protein>
<dbReference type="Proteomes" id="UP000037558">
    <property type="component" value="Unassembled WGS sequence"/>
</dbReference>
<dbReference type="EMBL" id="LILC01000002">
    <property type="protein sequence ID" value="KOO50273.1"/>
    <property type="molecule type" value="Genomic_DNA"/>
</dbReference>
<dbReference type="AlphaFoldDB" id="A0A0M0LHT0"/>
<evidence type="ECO:0000313" key="3">
    <source>
        <dbReference type="Proteomes" id="UP000037558"/>
    </source>
</evidence>
<feature type="domain" description="Molybdopterin-guanine dinucleotide biosynthesis protein B (MobB)" evidence="1">
    <location>
        <begin position="5"/>
        <end position="130"/>
    </location>
</feature>
<gene>
    <name evidence="2" type="ORF">AMD01_00460</name>
</gene>
<proteinExistence type="predicted"/>